<dbReference type="EMBL" id="LZYB01000008">
    <property type="protein sequence ID" value="OBV09981.1"/>
    <property type="molecule type" value="Genomic_DNA"/>
</dbReference>
<evidence type="ECO:0000313" key="3">
    <source>
        <dbReference type="Proteomes" id="UP000092484"/>
    </source>
</evidence>
<feature type="region of interest" description="Disordered" evidence="1">
    <location>
        <begin position="1"/>
        <end position="52"/>
    </location>
</feature>
<protein>
    <submittedName>
        <fullName evidence="2">Uncharacterized protein</fullName>
    </submittedName>
</protein>
<dbReference type="STRING" id="1300349.I603_2542"/>
<dbReference type="Proteomes" id="UP000092484">
    <property type="component" value="Unassembled WGS sequence"/>
</dbReference>
<feature type="compositionally biased region" description="Basic and acidic residues" evidence="1">
    <location>
        <begin position="1"/>
        <end position="21"/>
    </location>
</feature>
<organism evidence="2 3">
    <name type="scientific">Erythrobacter dokdonensis DSW-74</name>
    <dbReference type="NCBI Taxonomy" id="1300349"/>
    <lineage>
        <taxon>Bacteria</taxon>
        <taxon>Pseudomonadati</taxon>
        <taxon>Pseudomonadota</taxon>
        <taxon>Alphaproteobacteria</taxon>
        <taxon>Sphingomonadales</taxon>
        <taxon>Erythrobacteraceae</taxon>
        <taxon>Erythrobacter/Porphyrobacter group</taxon>
        <taxon>Erythrobacter</taxon>
    </lineage>
</organism>
<dbReference type="AlphaFoldDB" id="A0A1A7BDZ9"/>
<reference evidence="2 3" key="1">
    <citation type="submission" date="2016-06" db="EMBL/GenBank/DDBJ databases">
        <title>Genome sequence of Porphyrobacter dokdonensis DSW-74.</title>
        <authorList>
            <person name="Kim J.F."/>
            <person name="Song J.Y."/>
        </authorList>
    </citation>
    <scope>NUCLEOTIDE SEQUENCE [LARGE SCALE GENOMIC DNA]</scope>
    <source>
        <strain evidence="2 3">DSW-74</strain>
    </source>
</reference>
<gene>
    <name evidence="2" type="ORF">I603_2542</name>
</gene>
<sequence>MLIRDRFAAPARDCKTGETHRYSRSAGMPSGLRIDKHGARRQMAIGPVALSP</sequence>
<comment type="caution">
    <text evidence="2">The sequence shown here is derived from an EMBL/GenBank/DDBJ whole genome shotgun (WGS) entry which is preliminary data.</text>
</comment>
<name>A0A1A7BDZ9_9SPHN</name>
<proteinExistence type="predicted"/>
<evidence type="ECO:0000313" key="2">
    <source>
        <dbReference type="EMBL" id="OBV09981.1"/>
    </source>
</evidence>
<accession>A0A1A7BDZ9</accession>
<evidence type="ECO:0000256" key="1">
    <source>
        <dbReference type="SAM" id="MobiDB-lite"/>
    </source>
</evidence>
<keyword evidence="3" id="KW-1185">Reference proteome</keyword>